<dbReference type="InterPro" id="IPR018247">
    <property type="entry name" value="EF_Hand_1_Ca_BS"/>
</dbReference>
<dbReference type="SUPFAM" id="SSF47473">
    <property type="entry name" value="EF-hand"/>
    <property type="match status" value="1"/>
</dbReference>
<evidence type="ECO:0000313" key="4">
    <source>
        <dbReference type="EMBL" id="MEG3158335.1"/>
    </source>
</evidence>
<dbReference type="CDD" id="cd00051">
    <property type="entry name" value="EFh"/>
    <property type="match status" value="1"/>
</dbReference>
<feature type="signal peptide" evidence="2">
    <location>
        <begin position="1"/>
        <end position="24"/>
    </location>
</feature>
<organism evidence="4 5">
    <name type="scientific">Lysobacter zhanggongensis</name>
    <dbReference type="NCBI Taxonomy" id="1774951"/>
    <lineage>
        <taxon>Bacteria</taxon>
        <taxon>Pseudomonadati</taxon>
        <taxon>Pseudomonadota</taxon>
        <taxon>Gammaproteobacteria</taxon>
        <taxon>Lysobacterales</taxon>
        <taxon>Lysobacteraceae</taxon>
        <taxon>Lysobacter</taxon>
    </lineage>
</organism>
<dbReference type="InterPro" id="IPR011992">
    <property type="entry name" value="EF-hand-dom_pair"/>
</dbReference>
<dbReference type="Proteomes" id="UP001334501">
    <property type="component" value="Unassembled WGS sequence"/>
</dbReference>
<dbReference type="Gene3D" id="1.10.238.10">
    <property type="entry name" value="EF-hand"/>
    <property type="match status" value="1"/>
</dbReference>
<feature type="compositionally biased region" description="Acidic residues" evidence="1">
    <location>
        <begin position="165"/>
        <end position="175"/>
    </location>
</feature>
<dbReference type="PROSITE" id="PS00018">
    <property type="entry name" value="EF_HAND_1"/>
    <property type="match status" value="1"/>
</dbReference>
<dbReference type="RefSeq" id="WP_412700265.1">
    <property type="nucleotide sequence ID" value="NZ_JAXGFO010000067.1"/>
</dbReference>
<feature type="compositionally biased region" description="Acidic residues" evidence="1">
    <location>
        <begin position="198"/>
        <end position="218"/>
    </location>
</feature>
<proteinExistence type="predicted"/>
<reference evidence="4 5" key="1">
    <citation type="journal article" date="2017" name="Curr. Microbiol.">
        <title>Lysobacter zhanggongensis sp. nov. Isolated from a Pit Mud.</title>
        <authorList>
            <person name="Zhang X.F."/>
            <person name="Wang H.H."/>
            <person name="Sun X.Y."/>
            <person name="Pan C.M."/>
        </authorList>
    </citation>
    <scope>NUCLEOTIDE SEQUENCE [LARGE SCALE GENOMIC DNA]</scope>
    <source>
        <strain evidence="4 5">ZGLJ7-1</strain>
    </source>
</reference>
<dbReference type="InterPro" id="IPR002048">
    <property type="entry name" value="EF_hand_dom"/>
</dbReference>
<accession>A0ABU7YS01</accession>
<evidence type="ECO:0000313" key="5">
    <source>
        <dbReference type="Proteomes" id="UP001334501"/>
    </source>
</evidence>
<feature type="domain" description="EF-hand" evidence="3">
    <location>
        <begin position="129"/>
        <end position="164"/>
    </location>
</feature>
<name>A0ABU7YS01_9GAMM</name>
<gene>
    <name evidence="4" type="ORF">SNE33_10670</name>
</gene>
<feature type="region of interest" description="Disordered" evidence="1">
    <location>
        <begin position="144"/>
        <end position="218"/>
    </location>
</feature>
<evidence type="ECO:0000259" key="3">
    <source>
        <dbReference type="PROSITE" id="PS50222"/>
    </source>
</evidence>
<evidence type="ECO:0000256" key="2">
    <source>
        <dbReference type="SAM" id="SignalP"/>
    </source>
</evidence>
<feature type="chain" id="PRO_5046787647" evidence="2">
    <location>
        <begin position="25"/>
        <end position="218"/>
    </location>
</feature>
<feature type="region of interest" description="Disordered" evidence="1">
    <location>
        <begin position="51"/>
        <end position="103"/>
    </location>
</feature>
<keyword evidence="5" id="KW-1185">Reference proteome</keyword>
<dbReference type="EMBL" id="JAXGFO010000067">
    <property type="protein sequence ID" value="MEG3158335.1"/>
    <property type="molecule type" value="Genomic_DNA"/>
</dbReference>
<comment type="caution">
    <text evidence="4">The sequence shown here is derived from an EMBL/GenBank/DDBJ whole genome shotgun (WGS) entry which is preliminary data.</text>
</comment>
<evidence type="ECO:0000256" key="1">
    <source>
        <dbReference type="SAM" id="MobiDB-lite"/>
    </source>
</evidence>
<sequence>MNTRNRSLLAVALGTILIAPLAAAQSPQSNANARAKVQQDTVQHDVMQHDNKNALPPQVNPEEVLEQSVDPRVPTGDVADDALGAAPPPPPVQSRGAEHAADHSAVVQRDAWGRLDADGDGMISADEGEVDADFSANFEMMDGDDDGFVSDAEFRASAKAGTGDDAVDDVDDRDDDREADRDDYNEAIEPDPMNDRDGMDDDGTGMDDEDGAPDGDGT</sequence>
<protein>
    <submittedName>
        <fullName evidence="4">EF-hand domain-containing protein</fullName>
    </submittedName>
</protein>
<dbReference type="PROSITE" id="PS50222">
    <property type="entry name" value="EF_HAND_2"/>
    <property type="match status" value="1"/>
</dbReference>
<keyword evidence="2" id="KW-0732">Signal</keyword>